<dbReference type="InterPro" id="IPR038606">
    <property type="entry name" value="To_sf"/>
</dbReference>
<feature type="compositionally biased region" description="Polar residues" evidence="1">
    <location>
        <begin position="259"/>
        <end position="275"/>
    </location>
</feature>
<protein>
    <submittedName>
        <fullName evidence="4">Uncharacterized protein LOC108632631</fullName>
    </submittedName>
</protein>
<dbReference type="Proteomes" id="UP000694925">
    <property type="component" value="Unplaced"/>
</dbReference>
<evidence type="ECO:0000313" key="3">
    <source>
        <dbReference type="Proteomes" id="UP000694925"/>
    </source>
</evidence>
<feature type="chain" id="PRO_5042467672" evidence="2">
    <location>
        <begin position="21"/>
        <end position="640"/>
    </location>
</feature>
<evidence type="ECO:0000256" key="1">
    <source>
        <dbReference type="SAM" id="MobiDB-lite"/>
    </source>
</evidence>
<accession>A0AAJ7SDV8</accession>
<evidence type="ECO:0000256" key="2">
    <source>
        <dbReference type="SAM" id="SignalP"/>
    </source>
</evidence>
<organism evidence="3 4">
    <name type="scientific">Ceratina calcarata</name>
    <dbReference type="NCBI Taxonomy" id="156304"/>
    <lineage>
        <taxon>Eukaryota</taxon>
        <taxon>Metazoa</taxon>
        <taxon>Ecdysozoa</taxon>
        <taxon>Arthropoda</taxon>
        <taxon>Hexapoda</taxon>
        <taxon>Insecta</taxon>
        <taxon>Pterygota</taxon>
        <taxon>Neoptera</taxon>
        <taxon>Endopterygota</taxon>
        <taxon>Hymenoptera</taxon>
        <taxon>Apocrita</taxon>
        <taxon>Aculeata</taxon>
        <taxon>Apoidea</taxon>
        <taxon>Anthophila</taxon>
        <taxon>Apidae</taxon>
        <taxon>Ceratina</taxon>
        <taxon>Zadontomerus</taxon>
    </lineage>
</organism>
<feature type="signal peptide" evidence="2">
    <location>
        <begin position="1"/>
        <end position="20"/>
    </location>
</feature>
<feature type="region of interest" description="Disordered" evidence="1">
    <location>
        <begin position="233"/>
        <end position="346"/>
    </location>
</feature>
<dbReference type="Gene3D" id="3.15.10.30">
    <property type="entry name" value="Haemolymph juvenile hormone binding protein"/>
    <property type="match status" value="1"/>
</dbReference>
<evidence type="ECO:0000313" key="4">
    <source>
        <dbReference type="RefSeq" id="XP_026675636.1"/>
    </source>
</evidence>
<gene>
    <name evidence="4" type="primary">LOC108632631</name>
</gene>
<dbReference type="RefSeq" id="XP_026675636.1">
    <property type="nucleotide sequence ID" value="XM_026819835.1"/>
</dbReference>
<proteinExistence type="predicted"/>
<reference evidence="4" key="1">
    <citation type="submission" date="2025-08" db="UniProtKB">
        <authorList>
            <consortium name="RefSeq"/>
        </authorList>
    </citation>
    <scope>IDENTIFICATION</scope>
    <source>
        <tissue evidence="4">Whole body</tissue>
    </source>
</reference>
<dbReference type="GeneID" id="108632631"/>
<feature type="compositionally biased region" description="Polar residues" evidence="1">
    <location>
        <begin position="305"/>
        <end position="328"/>
    </location>
</feature>
<name>A0AAJ7SDV8_9HYME</name>
<feature type="compositionally biased region" description="Basic and acidic residues" evidence="1">
    <location>
        <begin position="238"/>
        <end position="258"/>
    </location>
</feature>
<sequence>MARIIIAIVFLSLTVMTVNGQGSLLEMSQQLWTKLLLGGFSKTGKLDPLRVPVIKVDQSEGNTSYRIILRNVEITGLNASTLESIHIARGRLKSNLSELEAGYVSYSDLRDLDAIRYRFHTLIKEPKSQTDSFEAIVSATDQNSKFMAKEEEGRLERFRQYDPFLMKIQADKMKQSSADQSSRKLHQESGLGSFNMEGARVLSKSETSQIVENLRYPADVQMIYAMSAINSGLNSKNEQNENYDRSRTLYSDQNKENRGQSQRGEAYDRSSSGSYSEIRRQGQRAENYDRPYIGPYSEQARENIRQNQRGENYDSQYRGQSRQSQNFGSRPEQRYDQVEASASENVESRVADQRFVPGYLGREQAYRGGSMRLEKQPGYIDIVYADGSNNGSMRRFGNGRIDSSDGTRVYGTKDSEDILGNKRIISRNCTDGESLTKRNDAVKAAIAAKKLDGLSRYARDYQEKQGYFEEGMQLLYHYGGMDRGNREKLGQGARHKRAHRDNETDDDVMHVIMKIKVPLLRVKSDYQLTGKVGQELVRGNGKLSGNFTELIGDFTVELKKVKNQDMLIVRAARSKLSAKKQDVSLQGMDEKGAVKSILTNGLMAAEAVAAMLADDLATKALNDKTADAMIYRMYKNLPVH</sequence>
<keyword evidence="2" id="KW-0732">Signal</keyword>
<keyword evidence="3" id="KW-1185">Reference proteome</keyword>
<dbReference type="KEGG" id="ccal:108632631"/>
<dbReference type="AlphaFoldDB" id="A0AAJ7SDV8"/>